<reference evidence="2" key="1">
    <citation type="submission" date="2018-02" db="EMBL/GenBank/DDBJ databases">
        <authorList>
            <person name="Moore K."/>
            <person name="Momper L."/>
        </authorList>
    </citation>
    <scope>NUCLEOTIDE SEQUENCE [LARGE SCALE GENOMIC DNA]</scope>
    <source>
        <strain evidence="2">ULC18</strain>
    </source>
</reference>
<name>A0A2T1E239_9CYAN</name>
<gene>
    <name evidence="1" type="ORF">C7B82_18260</name>
</gene>
<dbReference type="AlphaFoldDB" id="A0A2T1E239"/>
<keyword evidence="2" id="KW-1185">Reference proteome</keyword>
<sequence length="229" mass="25059">MSVFLLLLTVGCSRERSLQAELNMKVEAANRPGVYIVSGKTNLPDQSRIIVQGIRPLTSSAQPASPGEPSNYAILDRQAVVVSQGQWQATLKLWQSTTDGQYQEVWQTNQAQMRRLKPDADVVFVAAIDSASQPKALAQPLDNQGKQLQGANIRFATDGQWYLQTKQTLTVTPPIVKTASLVLNVNDLNEGLSLRSELNNVPINATSANLPVLKDKQTTAPLSFAQHLR</sequence>
<reference evidence="1 2" key="2">
    <citation type="submission" date="2018-03" db="EMBL/GenBank/DDBJ databases">
        <title>The ancient ancestry and fast evolution of plastids.</title>
        <authorList>
            <person name="Moore K.R."/>
            <person name="Magnabosco C."/>
            <person name="Momper L."/>
            <person name="Gold D.A."/>
            <person name="Bosak T."/>
            <person name="Fournier G.P."/>
        </authorList>
    </citation>
    <scope>NUCLEOTIDE SEQUENCE [LARGE SCALE GENOMIC DNA]</scope>
    <source>
        <strain evidence="1 2">ULC18</strain>
    </source>
</reference>
<accession>A0A2T1E239</accession>
<dbReference type="EMBL" id="PVWK01000099">
    <property type="protein sequence ID" value="PSB26802.1"/>
    <property type="molecule type" value="Genomic_DNA"/>
</dbReference>
<organism evidence="1 2">
    <name type="scientific">Stenomitos frigidus ULC18</name>
    <dbReference type="NCBI Taxonomy" id="2107698"/>
    <lineage>
        <taxon>Bacteria</taxon>
        <taxon>Bacillati</taxon>
        <taxon>Cyanobacteriota</taxon>
        <taxon>Cyanophyceae</taxon>
        <taxon>Leptolyngbyales</taxon>
        <taxon>Leptolyngbyaceae</taxon>
        <taxon>Stenomitos</taxon>
    </lineage>
</organism>
<protein>
    <submittedName>
        <fullName evidence="1">Uncharacterized protein</fullName>
    </submittedName>
</protein>
<dbReference type="Proteomes" id="UP000239576">
    <property type="component" value="Unassembled WGS sequence"/>
</dbReference>
<comment type="caution">
    <text evidence="1">The sequence shown here is derived from an EMBL/GenBank/DDBJ whole genome shotgun (WGS) entry which is preliminary data.</text>
</comment>
<proteinExistence type="predicted"/>
<evidence type="ECO:0000313" key="1">
    <source>
        <dbReference type="EMBL" id="PSB26802.1"/>
    </source>
</evidence>
<evidence type="ECO:0000313" key="2">
    <source>
        <dbReference type="Proteomes" id="UP000239576"/>
    </source>
</evidence>